<name>A0A1L7CW70_9CORY</name>
<dbReference type="GO" id="GO:0005524">
    <property type="term" value="F:ATP binding"/>
    <property type="evidence" value="ECO:0007669"/>
    <property type="project" value="InterPro"/>
</dbReference>
<protein>
    <recommendedName>
        <fullName evidence="3">Protein kinase domain-containing protein</fullName>
    </recommendedName>
</protein>
<dbReference type="Proteomes" id="UP000185469">
    <property type="component" value="Chromosome"/>
</dbReference>
<dbReference type="STRING" id="1437874.CSPHI_02030"/>
<feature type="region of interest" description="Disordered" evidence="1">
    <location>
        <begin position="284"/>
        <end position="310"/>
    </location>
</feature>
<keyword evidence="2" id="KW-0472">Membrane</keyword>
<dbReference type="Gene3D" id="1.10.510.10">
    <property type="entry name" value="Transferase(Phosphotransferase) domain 1"/>
    <property type="match status" value="1"/>
</dbReference>
<gene>
    <name evidence="4" type="ORF">CSPHI_02030</name>
</gene>
<dbReference type="PROSITE" id="PS50011">
    <property type="entry name" value="PROTEIN_KINASE_DOM"/>
    <property type="match status" value="1"/>
</dbReference>
<feature type="transmembrane region" description="Helical" evidence="2">
    <location>
        <begin position="373"/>
        <end position="393"/>
    </location>
</feature>
<dbReference type="KEGG" id="csph:CSPHI_02030"/>
<feature type="compositionally biased region" description="Low complexity" evidence="1">
    <location>
        <begin position="284"/>
        <end position="297"/>
    </location>
</feature>
<proteinExistence type="predicted"/>
<reference evidence="4 5" key="1">
    <citation type="submission" date="2014-08" db="EMBL/GenBank/DDBJ databases">
        <title>Complete genome sequence of Corynebacterium sphenisci CECT 5990(T) (=DSM 44792(T)), isolated from healthy wild penguins.</title>
        <authorList>
            <person name="Ruckert C."/>
            <person name="Albersmeier A."/>
            <person name="Winkler A."/>
            <person name="Kalinowski J."/>
        </authorList>
    </citation>
    <scope>NUCLEOTIDE SEQUENCE [LARGE SCALE GENOMIC DNA]</scope>
    <source>
        <strain evidence="4 5">DSM 44792</strain>
    </source>
</reference>
<keyword evidence="2" id="KW-0812">Transmembrane</keyword>
<evidence type="ECO:0000256" key="1">
    <source>
        <dbReference type="SAM" id="MobiDB-lite"/>
    </source>
</evidence>
<evidence type="ECO:0000259" key="3">
    <source>
        <dbReference type="PROSITE" id="PS50011"/>
    </source>
</evidence>
<keyword evidence="2" id="KW-1133">Transmembrane helix</keyword>
<dbReference type="EMBL" id="CP009248">
    <property type="protein sequence ID" value="APT90057.1"/>
    <property type="molecule type" value="Genomic_DNA"/>
</dbReference>
<dbReference type="InterPro" id="IPR000719">
    <property type="entry name" value="Prot_kinase_dom"/>
</dbReference>
<accession>A0A1L7CW70</accession>
<dbReference type="InterPro" id="IPR011009">
    <property type="entry name" value="Kinase-like_dom_sf"/>
</dbReference>
<sequence>MIQDVQRASLPQSMPRLGDGGEGVVYALDAAHRYEGRPCAYKEYKPQATIHEAHLRAMVAFLGKLNDRQRDWLLQRTAWPTRIVVDGGRVTGIIMPLIPEAFFGDFSVGQSVRRSQKEVQLLLNDPAFIAKRGIALDEDAKYAFLADFADTLRVLHGAGIVIGDLSARNILFNIGGTPASFLIDCDSMHMPTGDNPALVQTPGWEAPQAEAKATTATDLYKFGLLATRMLLGEQSTRDATRLTNAVPIQIRSLARRALNPQPGARPTAAEWCQGLRAIPRVGNAPAGAAPHARTARPAPAPSPAPGYGAQPAVNQRPVEQAIPVEQAPAAAPAMKVQQRAVPAEVPQNPVVPAQAPEPTEPYRTVQAKPQYSTGVKLVGFLIYAFIWIAAFGAVTLCAWLFGTVGAIAAGIIAGGIISVIFDRMAKIQIPDVGTQQ</sequence>
<keyword evidence="5" id="KW-1185">Reference proteome</keyword>
<dbReference type="GO" id="GO:0004672">
    <property type="term" value="F:protein kinase activity"/>
    <property type="evidence" value="ECO:0007669"/>
    <property type="project" value="InterPro"/>
</dbReference>
<evidence type="ECO:0000313" key="5">
    <source>
        <dbReference type="Proteomes" id="UP000185469"/>
    </source>
</evidence>
<evidence type="ECO:0000313" key="4">
    <source>
        <dbReference type="EMBL" id="APT90057.1"/>
    </source>
</evidence>
<dbReference type="SUPFAM" id="SSF56112">
    <property type="entry name" value="Protein kinase-like (PK-like)"/>
    <property type="match status" value="1"/>
</dbReference>
<dbReference type="AlphaFoldDB" id="A0A1L7CW70"/>
<feature type="transmembrane region" description="Helical" evidence="2">
    <location>
        <begin position="399"/>
        <end position="421"/>
    </location>
</feature>
<evidence type="ECO:0000256" key="2">
    <source>
        <dbReference type="SAM" id="Phobius"/>
    </source>
</evidence>
<feature type="domain" description="Protein kinase" evidence="3">
    <location>
        <begin position="11"/>
        <end position="281"/>
    </location>
</feature>
<organism evidence="4 5">
    <name type="scientific">Corynebacterium sphenisci DSM 44792</name>
    <dbReference type="NCBI Taxonomy" id="1437874"/>
    <lineage>
        <taxon>Bacteria</taxon>
        <taxon>Bacillati</taxon>
        <taxon>Actinomycetota</taxon>
        <taxon>Actinomycetes</taxon>
        <taxon>Mycobacteriales</taxon>
        <taxon>Corynebacteriaceae</taxon>
        <taxon>Corynebacterium</taxon>
    </lineage>
</organism>